<reference evidence="1" key="1">
    <citation type="submission" date="2021-03" db="EMBL/GenBank/DDBJ databases">
        <authorList>
            <consortium name="DOE Joint Genome Institute"/>
            <person name="Ahrendt S."/>
            <person name="Looney B.P."/>
            <person name="Miyauchi S."/>
            <person name="Morin E."/>
            <person name="Drula E."/>
            <person name="Courty P.E."/>
            <person name="Chicoki N."/>
            <person name="Fauchery L."/>
            <person name="Kohler A."/>
            <person name="Kuo A."/>
            <person name="Labutti K."/>
            <person name="Pangilinan J."/>
            <person name="Lipzen A."/>
            <person name="Riley R."/>
            <person name="Andreopoulos W."/>
            <person name="He G."/>
            <person name="Johnson J."/>
            <person name="Barry K.W."/>
            <person name="Grigoriev I.V."/>
            <person name="Nagy L."/>
            <person name="Hibbett D."/>
            <person name="Henrissat B."/>
            <person name="Matheny P.B."/>
            <person name="Labbe J."/>
            <person name="Martin F."/>
        </authorList>
    </citation>
    <scope>NUCLEOTIDE SEQUENCE</scope>
    <source>
        <strain evidence="1">HHB10654</strain>
    </source>
</reference>
<reference evidence="1" key="2">
    <citation type="journal article" date="2022" name="New Phytol.">
        <title>Evolutionary transition to the ectomycorrhizal habit in the genomes of a hyperdiverse lineage of mushroom-forming fungi.</title>
        <authorList>
            <person name="Looney B."/>
            <person name="Miyauchi S."/>
            <person name="Morin E."/>
            <person name="Drula E."/>
            <person name="Courty P.E."/>
            <person name="Kohler A."/>
            <person name="Kuo A."/>
            <person name="LaButti K."/>
            <person name="Pangilinan J."/>
            <person name="Lipzen A."/>
            <person name="Riley R."/>
            <person name="Andreopoulos W."/>
            <person name="He G."/>
            <person name="Johnson J."/>
            <person name="Nolan M."/>
            <person name="Tritt A."/>
            <person name="Barry K.W."/>
            <person name="Grigoriev I.V."/>
            <person name="Nagy L.G."/>
            <person name="Hibbett D."/>
            <person name="Henrissat B."/>
            <person name="Matheny P.B."/>
            <person name="Labbe J."/>
            <person name="Martin F.M."/>
        </authorList>
    </citation>
    <scope>NUCLEOTIDE SEQUENCE</scope>
    <source>
        <strain evidence="1">HHB10654</strain>
    </source>
</reference>
<sequence length="1036" mass="113673">METAERYVRTWITSPRDKEVEDTAAGIASGDLKLLHVVRALGEYLTSDEDKLRNKGVEFLAAVVAKCPPENLNRQSVKVLVTFFTSKLEDTETIIPALHGILAMTPLPSLISENVIEICTVMFAHVKMQALVQAQRFIVFSIFDSLVASKRDALKSMGDSFLSGYIRLADGEKDPRNLMMAFAIARVIAIEFDISSKVQDLFDITFCYFPISYRPPPDMPYGITADDLKVSLRSCLSASPAFGPPAIPLFVDKLNGGSPPIKRDTLQTLAICLPVYGSAVARSHARTLWSSLKLEIFQPTDATTEEEALKAMQVLIKTIYADDQSADADIAGLAKDACVECIEILKHPEKSQAKHAIKVLSAFTSTTPSVSRFTLSHAVPHLVKLFLDPDELPNRAPVLVLLQSLIAASRDATIKVADASSLSPSLALSPYKDEVLGVLITGLKAPSSTQPAIEGLSAMVTTPGLLEDDEVGFVVQNVNEIISGLREDLSGSSDAALDLLTTISTTAPAYISENTLPLLFSTLPDRAPPREDFAAREKYWVTLNSLTRLCSQHVLFETLVVRLFTRLTLLCTPSLDGPGSEDREPVAAYSHALLATLANVLDKKVDRGDLDVPKYIDRLVPRLFNLFVYSAMVPNDNLVAGDVRLVSVAAKLVNLVTQTLTEQRQNVFVAALTAAYLDGKIDTLAIGDIKLPSDVYFAPFDPSTSPKQGNLTALLSAALVALHKEVVIPVHDLVAFLEKLLYWSIKHSENAVQRESVWHILAAIVNKRAPELELFLTSKMVSFWTNEIQPRGHSAEQRRWAIHAWTWVCKGLIVRNHSQASTFVDRLFELFDESQVSWDAARAIGRLGATDDILTKKNHAVLKILYAQRYSSSVLPRIIEGAQSRTDPPRQTAHLVALTSLVKSIPKSSYAHEMSTLMPLLLRGLDLPDTEIRTSVIDTLLAAAQADVRSASKTSRQGSVASEHATSLSMVMLKNSSVESMPDVKVRIAALRYLAILPQVVRYDVLHPQKPVVLKALTHILDDPKRAVRKEAVDAR</sequence>
<keyword evidence="2" id="KW-1185">Reference proteome</keyword>
<evidence type="ECO:0000313" key="2">
    <source>
        <dbReference type="Proteomes" id="UP000814140"/>
    </source>
</evidence>
<proteinExistence type="predicted"/>
<evidence type="ECO:0000313" key="1">
    <source>
        <dbReference type="EMBL" id="KAI0056039.1"/>
    </source>
</evidence>
<name>A0ACB8SI37_9AGAM</name>
<organism evidence="1 2">
    <name type="scientific">Artomyces pyxidatus</name>
    <dbReference type="NCBI Taxonomy" id="48021"/>
    <lineage>
        <taxon>Eukaryota</taxon>
        <taxon>Fungi</taxon>
        <taxon>Dikarya</taxon>
        <taxon>Basidiomycota</taxon>
        <taxon>Agaricomycotina</taxon>
        <taxon>Agaricomycetes</taxon>
        <taxon>Russulales</taxon>
        <taxon>Auriscalpiaceae</taxon>
        <taxon>Artomyces</taxon>
    </lineage>
</organism>
<gene>
    <name evidence="1" type="ORF">BV25DRAFT_1872925</name>
</gene>
<comment type="caution">
    <text evidence="1">The sequence shown here is derived from an EMBL/GenBank/DDBJ whole genome shotgun (WGS) entry which is preliminary data.</text>
</comment>
<protein>
    <submittedName>
        <fullName evidence="1">ARM repeat-containing protein</fullName>
    </submittedName>
</protein>
<accession>A0ACB8SI37</accession>
<dbReference type="Proteomes" id="UP000814140">
    <property type="component" value="Unassembled WGS sequence"/>
</dbReference>
<dbReference type="EMBL" id="MU277272">
    <property type="protein sequence ID" value="KAI0056039.1"/>
    <property type="molecule type" value="Genomic_DNA"/>
</dbReference>